<dbReference type="EMBL" id="NHYE01004594">
    <property type="protein sequence ID" value="PPQ83667.1"/>
    <property type="molecule type" value="Genomic_DNA"/>
</dbReference>
<name>A0A409WYU0_9AGAR</name>
<dbReference type="PANTHER" id="PTHR33104">
    <property type="entry name" value="SI:DKEY-29D5.2"/>
    <property type="match status" value="1"/>
</dbReference>
<organism evidence="4 5">
    <name type="scientific">Gymnopilus dilepis</name>
    <dbReference type="NCBI Taxonomy" id="231916"/>
    <lineage>
        <taxon>Eukaryota</taxon>
        <taxon>Fungi</taxon>
        <taxon>Dikarya</taxon>
        <taxon>Basidiomycota</taxon>
        <taxon>Agaricomycotina</taxon>
        <taxon>Agaricomycetes</taxon>
        <taxon>Agaricomycetidae</taxon>
        <taxon>Agaricales</taxon>
        <taxon>Agaricineae</taxon>
        <taxon>Hymenogastraceae</taxon>
        <taxon>Gymnopilus</taxon>
    </lineage>
</organism>
<comment type="caution">
    <text evidence="4">The sequence shown here is derived from an EMBL/GenBank/DDBJ whole genome shotgun (WGS) entry which is preliminary data.</text>
</comment>
<dbReference type="Proteomes" id="UP000284706">
    <property type="component" value="Unassembled WGS sequence"/>
</dbReference>
<evidence type="ECO:0000256" key="2">
    <source>
        <dbReference type="SAM" id="MobiDB-lite"/>
    </source>
</evidence>
<feature type="compositionally biased region" description="Polar residues" evidence="2">
    <location>
        <begin position="41"/>
        <end position="60"/>
    </location>
</feature>
<evidence type="ECO:0000256" key="1">
    <source>
        <dbReference type="SAM" id="Coils"/>
    </source>
</evidence>
<sequence length="1168" mass="132702">MQRQSKRARTAAEGGSARDIVPLPTDDYYDIREREVRTRRTGLNTTHSVPSAPSVQKTQESWNVATSSWAPLDDPDYALDPDGLWYDDVLYQDALTEGGIATPEVPLKKKKKKSEVSRRPHIVWKRTYRPTYLDEVCRLAGRGDFMSSSQCPDCVARKAVAPQAPEYRCNECLLPDLTCKECCVRRHRTNPLHRIQRWNGDYFEPTSLKSIGLQIQLNHSGLYCVNPLPCHMSMLVLHRNGIHEVSIQFCGCERALPQHIQLLRRRLYPASQLIVKTCATFELLNLLHKFALTTKSSTYDFYRALEKMSDNTGLRTPKSRYRSLFRMVLQWRHLKLLKWGGRAHDPAGVEATAPGELALRCPSCPYPGINLPEGWEQAPADESFLYMKFVCMDANFRLKNQLVSSYSQDPGFGIGWAYMVPREPYEMFIRSRTNDQDALAQANTRFSQGLRTTGQGGAFCGRSEMILPLAMGNLQKGERYANMDYVFASSIRDCKLPRILISYDISCQWFKNLAARMQDNWPRELDLSPSTTLIPAIPKLHEPMHTTPNHEVYSLNLIPGVGLSDLECPERVWSAHNALGNSTKTQGPGSRQDVLDDHFGHWNWQKIVGLGKTLMRKYRGALADRNIQKEGHRGLTASLNDSMVKQWEKLCVDWEEDGFPKNKKNPYETEGAVITEAQAKKELAAAEAERLKKGGAVLHATSAYSFIIMALEIEESQYICPIKSFSIVTHGASRRRLRRLAKQVESNTTTRKEANLTEQRNQLTARIRAWEQLVPIYMPGLLQYQAESRAAGVDVSTVAEHAELNQLWLPSRLPPSHRPRVCIDGLPEIEDRLRTAQCHDALRAIRHILKIKTRLVKFKNKNMRGQREGTRSRAVIDRVHEKARIGADKYRASRAAKLSLVGPGQWEQELQVLKDEDVRGYQDPDKLRQFQGRRGTLEDHQLATEGSRPAVPIETDDFTLFTEERSRRHGTGETRRTLSWIWRVGPVVDDPDNATDDVLRVEWAKSRARAARAEEEVKLLREEMRRTYEYLKWRSNNWLRQSHRRSVDSPLAEALAAYARSQSNLCLALAEHFHSTWQGPLEDEDDTIPAGISTAGAPPNNPQEEARIPPPDAMDTSPPKDPVTDSGGGDDGAIGEEIEAEEDEDEDEEHEEHEDYVEVDYGNGDEDL</sequence>
<reference evidence="4 5" key="1">
    <citation type="journal article" date="2018" name="Evol. Lett.">
        <title>Horizontal gene cluster transfer increased hallucinogenic mushroom diversity.</title>
        <authorList>
            <person name="Reynolds H.T."/>
            <person name="Vijayakumar V."/>
            <person name="Gluck-Thaler E."/>
            <person name="Korotkin H.B."/>
            <person name="Matheny P.B."/>
            <person name="Slot J.C."/>
        </authorList>
    </citation>
    <scope>NUCLEOTIDE SEQUENCE [LARGE SCALE GENOMIC DNA]</scope>
    <source>
        <strain evidence="4 5">SRW20</strain>
    </source>
</reference>
<dbReference type="PANTHER" id="PTHR33104:SF2">
    <property type="entry name" value="CXC3 LIKE CYSTEINE CLUSTER DOMAIN-CONTAINING PROTEIN"/>
    <property type="match status" value="1"/>
</dbReference>
<feature type="region of interest" description="Disordered" evidence="2">
    <location>
        <begin position="39"/>
        <end position="60"/>
    </location>
</feature>
<feature type="region of interest" description="Disordered" evidence="2">
    <location>
        <begin position="1079"/>
        <end position="1168"/>
    </location>
</feature>
<accession>A0A409WYU0</accession>
<dbReference type="Pfam" id="PF18803">
    <property type="entry name" value="CxC2"/>
    <property type="match status" value="1"/>
</dbReference>
<keyword evidence="1" id="KW-0175">Coiled coil</keyword>
<feature type="region of interest" description="Disordered" evidence="2">
    <location>
        <begin position="1"/>
        <end position="23"/>
    </location>
</feature>
<dbReference type="InterPro" id="IPR041457">
    <property type="entry name" value="CxC2_KDZ-assoc"/>
</dbReference>
<dbReference type="Pfam" id="PF18758">
    <property type="entry name" value="KDZ"/>
    <property type="match status" value="1"/>
</dbReference>
<evidence type="ECO:0000259" key="3">
    <source>
        <dbReference type="Pfam" id="PF18803"/>
    </source>
</evidence>
<feature type="compositionally biased region" description="Acidic residues" evidence="2">
    <location>
        <begin position="1133"/>
        <end position="1168"/>
    </location>
</feature>
<dbReference type="InParanoid" id="A0A409WYU0"/>
<dbReference type="OrthoDB" id="3257768at2759"/>
<proteinExistence type="predicted"/>
<evidence type="ECO:0000313" key="4">
    <source>
        <dbReference type="EMBL" id="PPQ83667.1"/>
    </source>
</evidence>
<dbReference type="STRING" id="231916.A0A409WYU0"/>
<dbReference type="InterPro" id="IPR040521">
    <property type="entry name" value="KDZ"/>
</dbReference>
<protein>
    <recommendedName>
        <fullName evidence="3">CxC2-like cysteine cluster KDZ transposase-associated domain-containing protein</fullName>
    </recommendedName>
</protein>
<feature type="coiled-coil region" evidence="1">
    <location>
        <begin position="1003"/>
        <end position="1030"/>
    </location>
</feature>
<dbReference type="AlphaFoldDB" id="A0A409WYU0"/>
<keyword evidence="5" id="KW-1185">Reference proteome</keyword>
<evidence type="ECO:0000313" key="5">
    <source>
        <dbReference type="Proteomes" id="UP000284706"/>
    </source>
</evidence>
<gene>
    <name evidence="4" type="ORF">CVT26_000898</name>
</gene>
<feature type="domain" description="CxC2-like cysteine cluster KDZ transposase-associated" evidence="3">
    <location>
        <begin position="208"/>
        <end position="313"/>
    </location>
</feature>